<sequence>MRKVNIVKKEVNREEVQAWVQERFELSVTRISGIAKEHAAASPFGDYFNSQAAFILYVENIYKMRQDGGFARLTTEALAEMNHC</sequence>
<keyword evidence="1" id="KW-0378">Hydrolase</keyword>
<comment type="caution">
    <text evidence="1">The sequence shown here is derived from an EMBL/GenBank/DDBJ whole genome shotgun (WGS) entry which is preliminary data.</text>
</comment>
<reference evidence="1 2" key="1">
    <citation type="submission" date="2024-03" db="EMBL/GenBank/DDBJ databases">
        <title>Human intestinal bacterial collection.</title>
        <authorList>
            <person name="Pauvert C."/>
            <person name="Hitch T.C.A."/>
            <person name="Clavel T."/>
        </authorList>
    </citation>
    <scope>NUCLEOTIDE SEQUENCE [LARGE SCALE GENOMIC DNA]</scope>
    <source>
        <strain evidence="1 2">CLA-AA-H190</strain>
    </source>
</reference>
<keyword evidence="2" id="KW-1185">Reference proteome</keyword>
<name>A0ABV1B2Z8_9FIRM</name>
<proteinExistence type="predicted"/>
<accession>A0ABV1B2Z8</accession>
<organism evidence="1 2">
    <name type="scientific">Coprococcus intestinihominis</name>
    <dbReference type="NCBI Taxonomy" id="3133154"/>
    <lineage>
        <taxon>Bacteria</taxon>
        <taxon>Bacillati</taxon>
        <taxon>Bacillota</taxon>
        <taxon>Clostridia</taxon>
        <taxon>Lachnospirales</taxon>
        <taxon>Lachnospiraceae</taxon>
        <taxon>Coprococcus</taxon>
    </lineage>
</organism>
<feature type="non-terminal residue" evidence="1">
    <location>
        <position position="84"/>
    </location>
</feature>
<evidence type="ECO:0000313" key="1">
    <source>
        <dbReference type="EMBL" id="MEQ2364789.1"/>
    </source>
</evidence>
<keyword evidence="1" id="KW-0645">Protease</keyword>
<dbReference type="GO" id="GO:0004177">
    <property type="term" value="F:aminopeptidase activity"/>
    <property type="evidence" value="ECO:0007669"/>
    <property type="project" value="UniProtKB-KW"/>
</dbReference>
<gene>
    <name evidence="1" type="ORF">WMO25_06710</name>
</gene>
<dbReference type="Proteomes" id="UP001469749">
    <property type="component" value="Unassembled WGS sequence"/>
</dbReference>
<evidence type="ECO:0000313" key="2">
    <source>
        <dbReference type="Proteomes" id="UP001469749"/>
    </source>
</evidence>
<keyword evidence="1" id="KW-0031">Aminopeptidase</keyword>
<protein>
    <submittedName>
        <fullName evidence="1">Leucyl aminopeptidase</fullName>
    </submittedName>
</protein>
<dbReference type="EMBL" id="JBBMEK010000062">
    <property type="protein sequence ID" value="MEQ2364789.1"/>
    <property type="molecule type" value="Genomic_DNA"/>
</dbReference>